<dbReference type="Pfam" id="PF07318">
    <property type="entry name" value="DUF1464"/>
    <property type="match status" value="1"/>
</dbReference>
<dbReference type="PIRSF" id="PIRSF018783">
    <property type="entry name" value="UCP018783"/>
    <property type="match status" value="1"/>
</dbReference>
<dbReference type="GeneID" id="1477381"/>
<comment type="caution">
    <text evidence="2">The sequence shown here is derived from an EMBL/GenBank/DDBJ whole genome shotgun (WGS) entry which is preliminary data.</text>
</comment>
<dbReference type="HAMAP" id="MF_01087">
    <property type="entry name" value="UPF0285"/>
    <property type="match status" value="1"/>
</dbReference>
<dbReference type="Proteomes" id="UP000619545">
    <property type="component" value="Unassembled WGS sequence"/>
</dbReference>
<protein>
    <recommendedName>
        <fullName evidence="1">UPF0285 protein HA336_06070</fullName>
    </recommendedName>
</protein>
<reference evidence="2" key="1">
    <citation type="journal article" date="2020" name="bioRxiv">
        <title>A rank-normalized archaeal taxonomy based on genome phylogeny resolves widespread incomplete and uneven classifications.</title>
        <authorList>
            <person name="Rinke C."/>
            <person name="Chuvochina M."/>
            <person name="Mussig A.J."/>
            <person name="Chaumeil P.-A."/>
            <person name="Waite D.W."/>
            <person name="Whitman W.B."/>
            <person name="Parks D.H."/>
            <person name="Hugenholtz P."/>
        </authorList>
    </citation>
    <scope>NUCLEOTIDE SEQUENCE</scope>
    <source>
        <strain evidence="2">UBA8853</strain>
    </source>
</reference>
<evidence type="ECO:0000313" key="3">
    <source>
        <dbReference type="Proteomes" id="UP000619545"/>
    </source>
</evidence>
<gene>
    <name evidence="2" type="ORF">HA336_06070</name>
</gene>
<organism evidence="2 3">
    <name type="scientific">Methanopyrus kandleri</name>
    <dbReference type="NCBI Taxonomy" id="2320"/>
    <lineage>
        <taxon>Archaea</taxon>
        <taxon>Methanobacteriati</taxon>
        <taxon>Methanobacteriota</taxon>
        <taxon>Methanomada group</taxon>
        <taxon>Methanopyri</taxon>
        <taxon>Methanopyrales</taxon>
        <taxon>Methanopyraceae</taxon>
        <taxon>Methanopyrus</taxon>
    </lineage>
</organism>
<dbReference type="RefSeq" id="WP_148679380.1">
    <property type="nucleotide sequence ID" value="NZ_DUJS01000004.1"/>
</dbReference>
<dbReference type="InterPro" id="IPR016735">
    <property type="entry name" value="Methan_mark_12"/>
</dbReference>
<accession>A0A832SV51</accession>
<dbReference type="InterPro" id="IPR009927">
    <property type="entry name" value="DUF1464"/>
</dbReference>
<evidence type="ECO:0000313" key="2">
    <source>
        <dbReference type="EMBL" id="HII70782.1"/>
    </source>
</evidence>
<dbReference type="InterPro" id="IPR043129">
    <property type="entry name" value="ATPase_NBD"/>
</dbReference>
<proteinExistence type="inferred from homology"/>
<dbReference type="AlphaFoldDB" id="A0A832SV51"/>
<dbReference type="SUPFAM" id="SSF53067">
    <property type="entry name" value="Actin-like ATPase domain"/>
    <property type="match status" value="1"/>
</dbReference>
<evidence type="ECO:0000256" key="1">
    <source>
        <dbReference type="HAMAP-Rule" id="MF_01087"/>
    </source>
</evidence>
<dbReference type="NCBIfam" id="TIGR03281">
    <property type="entry name" value="methan_mark_12"/>
    <property type="match status" value="1"/>
</dbReference>
<comment type="similarity">
    <text evidence="1">Belongs to the UPF0285 family.</text>
</comment>
<name>A0A832SV51_9EURY</name>
<sequence length="329" mass="34670">MYVGIDHGTSGIKVAAYDGEGDPEFLGKAPRRKVAERGLLRSLPDEARRAVEEAECICLNYGMGDALTEFTPLEEAEDLGVGYGLRDTSGAGREFGAGRRMVEELSELGVEAYLAPGIHRDLPRLDGAFRVFSHVASGEKLGTARLALELSSSKDIVVCDTSSNTVSVVVKDGEVIGGIDACLGAPGVLQGPLDLEAIRRIDAGELSANGAFSTGGIVKIVNCAGEDPESAVEEFIQRCGKEEKEWLARLVAWEVAGLGVVYDCDEAWIGGTLSGDDEFMGVLERVLSKAFNKVAGLPPESASMGLALIAADIASGARSVLGVRISRRP</sequence>
<dbReference type="EMBL" id="DUJS01000004">
    <property type="protein sequence ID" value="HII70782.1"/>
    <property type="molecule type" value="Genomic_DNA"/>
</dbReference>